<evidence type="ECO:0000256" key="3">
    <source>
        <dbReference type="ARBA" id="ARBA00022598"/>
    </source>
</evidence>
<dbReference type="HAMAP" id="MF_01161">
    <property type="entry name" value="tRNA_Ile_lys_synt"/>
    <property type="match status" value="1"/>
</dbReference>
<name>A0ABV2JCK4_9STRE</name>
<evidence type="ECO:0000259" key="9">
    <source>
        <dbReference type="SMART" id="SM00977"/>
    </source>
</evidence>
<dbReference type="PANTHER" id="PTHR43033:SF1">
    <property type="entry name" value="TRNA(ILE)-LYSIDINE SYNTHASE-RELATED"/>
    <property type="match status" value="1"/>
</dbReference>
<dbReference type="NCBIfam" id="TIGR02433">
    <property type="entry name" value="lysidine_TilS_C"/>
    <property type="match status" value="1"/>
</dbReference>
<keyword evidence="4 8" id="KW-0819">tRNA processing</keyword>
<comment type="subcellular location">
    <subcellularLocation>
        <location evidence="1 8">Cytoplasm</location>
    </subcellularLocation>
</comment>
<reference evidence="10 11" key="1">
    <citation type="submission" date="2024-06" db="EMBL/GenBank/DDBJ databases">
        <title>Genomic Encyclopedia of Type Strains, Phase IV (KMG-IV): sequencing the most valuable type-strain genomes for metagenomic binning, comparative biology and taxonomic classification.</title>
        <authorList>
            <person name="Goeker M."/>
        </authorList>
    </citation>
    <scope>NUCLEOTIDE SEQUENCE [LARGE SCALE GENOMIC DNA]</scope>
    <source>
        <strain evidence="10 11">DSM 28302</strain>
    </source>
</reference>
<evidence type="ECO:0000256" key="5">
    <source>
        <dbReference type="ARBA" id="ARBA00022741"/>
    </source>
</evidence>
<feature type="domain" description="Lysidine-tRNA(Ile) synthetase C-terminal" evidence="9">
    <location>
        <begin position="346"/>
        <end position="413"/>
    </location>
</feature>
<gene>
    <name evidence="8" type="primary">tilS</name>
    <name evidence="10" type="ORF">ABID28_000109</name>
</gene>
<feature type="binding site" evidence="8">
    <location>
        <begin position="26"/>
        <end position="31"/>
    </location>
    <ligand>
        <name>ATP</name>
        <dbReference type="ChEBI" id="CHEBI:30616"/>
    </ligand>
</feature>
<sequence>MDKKVLKEVQEKKEFNHHDKVLIALSGGIDSMNLLDFLYRYRDDLEICLGLAHFNHKQRPESDREESELSQLAKELGLPFYTAHFEGRFSESLARDQRYQFFKKIMETEGYTALVTAHHQDDQAETVFMRILRGSRLRHLKGMKRVQPFANGELIRPFLSISKSELANLPHFYDSSNATLDYLRNRIRNLYLPTLEKENPKLKQQLLNLSHEVSLLTEALDSLLASHTIEDIEWFQKQTYPIQYYLFQTYLEAIPDLQLTKAQFYDLLTMLRSDKNYYLPIKQDYHFIKNYSHFEIKKISPQTDSVKLPVLLDYKNSVQIGSYLYSYGTPLSQVDSVILLPSTTPIFIRERKAGDKILQGGVSKKVRRLFIDDKIALEDRQRALFLEQDHELMAILLPDKTYLRKASKDDIMKGKLYIQKLENW</sequence>
<evidence type="ECO:0000256" key="4">
    <source>
        <dbReference type="ARBA" id="ARBA00022694"/>
    </source>
</evidence>
<evidence type="ECO:0000256" key="2">
    <source>
        <dbReference type="ARBA" id="ARBA00022490"/>
    </source>
</evidence>
<comment type="catalytic activity">
    <reaction evidence="7 8">
        <text>cytidine(34) in tRNA(Ile2) + L-lysine + ATP = lysidine(34) in tRNA(Ile2) + AMP + diphosphate + H(+)</text>
        <dbReference type="Rhea" id="RHEA:43744"/>
        <dbReference type="Rhea" id="RHEA-COMP:10625"/>
        <dbReference type="Rhea" id="RHEA-COMP:10670"/>
        <dbReference type="ChEBI" id="CHEBI:15378"/>
        <dbReference type="ChEBI" id="CHEBI:30616"/>
        <dbReference type="ChEBI" id="CHEBI:32551"/>
        <dbReference type="ChEBI" id="CHEBI:33019"/>
        <dbReference type="ChEBI" id="CHEBI:82748"/>
        <dbReference type="ChEBI" id="CHEBI:83665"/>
        <dbReference type="ChEBI" id="CHEBI:456215"/>
        <dbReference type="EC" id="6.3.4.19"/>
    </reaction>
</comment>
<dbReference type="Proteomes" id="UP001549037">
    <property type="component" value="Unassembled WGS sequence"/>
</dbReference>
<keyword evidence="5 8" id="KW-0547">Nucleotide-binding</keyword>
<dbReference type="InterPro" id="IPR012795">
    <property type="entry name" value="tRNA_Ile_lys_synt_N"/>
</dbReference>
<dbReference type="InterPro" id="IPR012094">
    <property type="entry name" value="tRNA_Ile_lys_synt"/>
</dbReference>
<evidence type="ECO:0000256" key="8">
    <source>
        <dbReference type="HAMAP-Rule" id="MF_01161"/>
    </source>
</evidence>
<dbReference type="SUPFAM" id="SSF52402">
    <property type="entry name" value="Adenine nucleotide alpha hydrolases-like"/>
    <property type="match status" value="1"/>
</dbReference>
<dbReference type="Pfam" id="PF01171">
    <property type="entry name" value="ATP_bind_3"/>
    <property type="match status" value="1"/>
</dbReference>
<dbReference type="GO" id="GO:0032267">
    <property type="term" value="F:tRNA(Ile)-lysidine synthase activity"/>
    <property type="evidence" value="ECO:0007669"/>
    <property type="project" value="UniProtKB-EC"/>
</dbReference>
<keyword evidence="2 8" id="KW-0963">Cytoplasm</keyword>
<evidence type="ECO:0000256" key="6">
    <source>
        <dbReference type="ARBA" id="ARBA00022840"/>
    </source>
</evidence>
<proteinExistence type="inferred from homology"/>
<dbReference type="SUPFAM" id="SSF56037">
    <property type="entry name" value="PheT/TilS domain"/>
    <property type="match status" value="1"/>
</dbReference>
<protein>
    <recommendedName>
        <fullName evidence="8">tRNA(Ile)-lysidine synthase</fullName>
        <ecNumber evidence="8">6.3.4.19</ecNumber>
    </recommendedName>
    <alternativeName>
        <fullName evidence="8">tRNA(Ile)-2-lysyl-cytidine synthase</fullName>
    </alternativeName>
    <alternativeName>
        <fullName evidence="8">tRNA(Ile)-lysidine synthetase</fullName>
    </alternativeName>
</protein>
<dbReference type="Gene3D" id="3.40.50.620">
    <property type="entry name" value="HUPs"/>
    <property type="match status" value="1"/>
</dbReference>
<keyword evidence="6 8" id="KW-0067">ATP-binding</keyword>
<dbReference type="InterPro" id="IPR014729">
    <property type="entry name" value="Rossmann-like_a/b/a_fold"/>
</dbReference>
<comment type="similarity">
    <text evidence="8">Belongs to the tRNA(Ile)-lysidine synthase family.</text>
</comment>
<dbReference type="InterPro" id="IPR012796">
    <property type="entry name" value="Lysidine-tRNA-synth_C"/>
</dbReference>
<evidence type="ECO:0000256" key="1">
    <source>
        <dbReference type="ARBA" id="ARBA00004496"/>
    </source>
</evidence>
<dbReference type="PANTHER" id="PTHR43033">
    <property type="entry name" value="TRNA(ILE)-LYSIDINE SYNTHASE-RELATED"/>
    <property type="match status" value="1"/>
</dbReference>
<comment type="domain">
    <text evidence="8">The N-terminal region contains the highly conserved SGGXDS motif, predicted to be a P-loop motif involved in ATP binding.</text>
</comment>
<dbReference type="EC" id="6.3.4.19" evidence="8"/>
<comment type="caution">
    <text evidence="10">The sequence shown here is derived from an EMBL/GenBank/DDBJ whole genome shotgun (WGS) entry which is preliminary data.</text>
</comment>
<keyword evidence="11" id="KW-1185">Reference proteome</keyword>
<comment type="function">
    <text evidence="8">Ligates lysine onto the cytidine present at position 34 of the AUA codon-specific tRNA(Ile) that contains the anticodon CAU, in an ATP-dependent manner. Cytidine is converted to lysidine, thus changing the amino acid specificity of the tRNA from methionine to isoleucine.</text>
</comment>
<accession>A0ABV2JCK4</accession>
<dbReference type="CDD" id="cd01992">
    <property type="entry name" value="TilS_N"/>
    <property type="match status" value="1"/>
</dbReference>
<evidence type="ECO:0000256" key="7">
    <source>
        <dbReference type="ARBA" id="ARBA00048539"/>
    </source>
</evidence>
<dbReference type="SMART" id="SM00977">
    <property type="entry name" value="TilS_C"/>
    <property type="match status" value="1"/>
</dbReference>
<dbReference type="NCBIfam" id="TIGR02432">
    <property type="entry name" value="lysidine_TilS_N"/>
    <property type="match status" value="1"/>
</dbReference>
<keyword evidence="3 8" id="KW-0436">Ligase</keyword>
<dbReference type="EMBL" id="JBEPLN010000002">
    <property type="protein sequence ID" value="MET3633479.1"/>
    <property type="molecule type" value="Genomic_DNA"/>
</dbReference>
<evidence type="ECO:0000313" key="11">
    <source>
        <dbReference type="Proteomes" id="UP001549037"/>
    </source>
</evidence>
<dbReference type="InterPro" id="IPR011063">
    <property type="entry name" value="TilS/TtcA_N"/>
</dbReference>
<evidence type="ECO:0000313" key="10">
    <source>
        <dbReference type="EMBL" id="MET3633479.1"/>
    </source>
</evidence>
<organism evidence="10 11">
    <name type="scientific">Streptococcus porcorum</name>
    <dbReference type="NCBI Taxonomy" id="701526"/>
    <lineage>
        <taxon>Bacteria</taxon>
        <taxon>Bacillati</taxon>
        <taxon>Bacillota</taxon>
        <taxon>Bacilli</taxon>
        <taxon>Lactobacillales</taxon>
        <taxon>Streptococcaceae</taxon>
        <taxon>Streptococcus</taxon>
    </lineage>
</organism>